<dbReference type="EMBL" id="JAPHNI010000561">
    <property type="protein sequence ID" value="KAJ8109871.1"/>
    <property type="molecule type" value="Genomic_DNA"/>
</dbReference>
<gene>
    <name evidence="1" type="ORF">OPT61_g7141</name>
</gene>
<evidence type="ECO:0000313" key="2">
    <source>
        <dbReference type="Proteomes" id="UP001153331"/>
    </source>
</evidence>
<comment type="caution">
    <text evidence="1">The sequence shown here is derived from an EMBL/GenBank/DDBJ whole genome shotgun (WGS) entry which is preliminary data.</text>
</comment>
<sequence>MVAVGKTGGELITYSDRFSYSGMTGAWGTTVQKALDDLDTTDGPATKDSTTDAAGAVPGAAGAYDVEYTMQTGPTRYAPMQPVPPKTVTATNTKPLYPTSSVQIATTMLPIPKIQTTITQSQTFSVSSVENTVAAAPHPTDDMQKKLARVLWQPFAHCGRSFSRRPSHPFSAEKFAERFNTPRGLASIPKIMGIAENYDEVLKGKYPAKEHARKVAKWIIEKGGDKNGTIYLEAQKQKLNEDNDGEAPFRQRRYFYYLSGCELPDAYLTYEISTDKLTLFIPGVEPDEVIWSGLPMSPSEAKAKYDIDNCKTTAEVNSHLASSTDTSSSTIYAIPEQVSDHITFLNFKEKDLKELKPAIEYCRVTKTDYEVALIRKANEISTIAHINVMKAAAKARNECELEAVFLKSCVERNAKNQAYHSIVAAGTNGATLHYVNNAAPIDQQNLLLLDAGCEVDCYASDITRTFPIRGHFNEESRAIYDIVLDMQKQCIAALKAGAVWDSIHELAHKIAIKGLLSLGVLKGDAEEIFNARTSVAFFPHGLGHYLGMDTHDTGGNANYADKDSMFRYLRVRGAVPARSVITVEPGIYFCRFIIEPYLKDEKHKQYIDEAVLEKYWAVGGVRIEDNLLVVENGSENLTPTPKEADEVLQLIRSGLVGLLAGFAAAQTTTLQAESATLSGVTVATAVAGFTGTGYVEGFDEGTDKIVFSVPATTSQLYDLKIVYNGPYGDKYTYYSLNSAGGAQIFLPATTSWTTVAAGQVLLNAGANTIEIQSNWGWYLIDSIILSPSVKRGPHKITSSLVSPNANADAKALYKYLRSIYGKYILSGQQDQKSYDWVTANVGKSPAIDGLDFMDYTDSRTSRGASSQDVENAIAHHKKGGINTFVWHWGAPTGLYDNDTQPWWSGFYTRATDFNIETALKDTTNANYTLLIKDIDTIAAHLKKLQDNGIPVLFRPLHEAEGGWFWWGAKGPEPAKKLWKLLFDRLTRVHKLQNLIWVWNSVSKDWYPGNSYVDIVSADIYAQGDHGPVSATYNDLLALTGDTKIVAATEIGSVMEPALLKAYEAHWAWFVVWTGEYIEGGVWNSLELLKRVYSDASTSSAPKAPAVV</sequence>
<protein>
    <submittedName>
        <fullName evidence="1">Uncharacterized protein</fullName>
    </submittedName>
</protein>
<name>A0ACC2I3L4_9PLEO</name>
<accession>A0ACC2I3L4</accession>
<keyword evidence="2" id="KW-1185">Reference proteome</keyword>
<organism evidence="1 2">
    <name type="scientific">Boeremia exigua</name>
    <dbReference type="NCBI Taxonomy" id="749465"/>
    <lineage>
        <taxon>Eukaryota</taxon>
        <taxon>Fungi</taxon>
        <taxon>Dikarya</taxon>
        <taxon>Ascomycota</taxon>
        <taxon>Pezizomycotina</taxon>
        <taxon>Dothideomycetes</taxon>
        <taxon>Pleosporomycetidae</taxon>
        <taxon>Pleosporales</taxon>
        <taxon>Pleosporineae</taxon>
        <taxon>Didymellaceae</taxon>
        <taxon>Boeremia</taxon>
    </lineage>
</organism>
<reference evidence="1" key="1">
    <citation type="submission" date="2022-11" db="EMBL/GenBank/DDBJ databases">
        <title>Genome Sequence of Boeremia exigua.</title>
        <authorList>
            <person name="Buettner E."/>
        </authorList>
    </citation>
    <scope>NUCLEOTIDE SEQUENCE</scope>
    <source>
        <strain evidence="1">CU02</strain>
    </source>
</reference>
<dbReference type="Proteomes" id="UP001153331">
    <property type="component" value="Unassembled WGS sequence"/>
</dbReference>
<proteinExistence type="predicted"/>
<evidence type="ECO:0000313" key="1">
    <source>
        <dbReference type="EMBL" id="KAJ8109871.1"/>
    </source>
</evidence>